<evidence type="ECO:0000256" key="5">
    <source>
        <dbReference type="ARBA" id="ARBA00022692"/>
    </source>
</evidence>
<proteinExistence type="inferred from homology"/>
<comment type="catalytic activity">
    <reaction evidence="11">
        <text>a very-long-chain acyl-CoA + malonyl-CoA + H(+) = a very-long-chain 3-oxoacyl-CoA + CO2 + CoA</text>
        <dbReference type="Rhea" id="RHEA:32727"/>
        <dbReference type="ChEBI" id="CHEBI:15378"/>
        <dbReference type="ChEBI" id="CHEBI:16526"/>
        <dbReference type="ChEBI" id="CHEBI:57287"/>
        <dbReference type="ChEBI" id="CHEBI:57384"/>
        <dbReference type="ChEBI" id="CHEBI:90725"/>
        <dbReference type="ChEBI" id="CHEBI:90736"/>
        <dbReference type="EC" id="2.3.1.199"/>
    </reaction>
</comment>
<evidence type="ECO:0000256" key="10">
    <source>
        <dbReference type="ARBA" id="ARBA00023160"/>
    </source>
</evidence>
<keyword evidence="9 12" id="KW-0472">Membrane</keyword>
<keyword evidence="4 12" id="KW-0808">Transferase</keyword>
<dbReference type="GO" id="GO:0034626">
    <property type="term" value="P:fatty acid elongation, polyunsaturated fatty acid"/>
    <property type="evidence" value="ECO:0007669"/>
    <property type="project" value="TreeGrafter"/>
</dbReference>
<keyword evidence="10 12" id="KW-0275">Fatty acid biosynthesis</keyword>
<dbReference type="GO" id="GO:0042761">
    <property type="term" value="P:very long-chain fatty acid biosynthetic process"/>
    <property type="evidence" value="ECO:0007669"/>
    <property type="project" value="TreeGrafter"/>
</dbReference>
<dbReference type="EMBL" id="ASPP01010739">
    <property type="protein sequence ID" value="ETO22438.1"/>
    <property type="molecule type" value="Genomic_DNA"/>
</dbReference>
<keyword evidence="5 12" id="KW-0812">Transmembrane</keyword>
<gene>
    <name evidence="13" type="ORF">RFI_14761</name>
</gene>
<dbReference type="GO" id="GO:0019367">
    <property type="term" value="P:fatty acid elongation, saturated fatty acid"/>
    <property type="evidence" value="ECO:0007669"/>
    <property type="project" value="TreeGrafter"/>
</dbReference>
<evidence type="ECO:0000256" key="6">
    <source>
        <dbReference type="ARBA" id="ARBA00022832"/>
    </source>
</evidence>
<keyword evidence="14" id="KW-1185">Reference proteome</keyword>
<evidence type="ECO:0000256" key="9">
    <source>
        <dbReference type="ARBA" id="ARBA00023136"/>
    </source>
</evidence>
<evidence type="ECO:0000256" key="3">
    <source>
        <dbReference type="ARBA" id="ARBA00022516"/>
    </source>
</evidence>
<evidence type="ECO:0000256" key="11">
    <source>
        <dbReference type="ARBA" id="ARBA00047375"/>
    </source>
</evidence>
<keyword evidence="7 12" id="KW-1133">Transmembrane helix</keyword>
<evidence type="ECO:0000313" key="14">
    <source>
        <dbReference type="Proteomes" id="UP000023152"/>
    </source>
</evidence>
<dbReference type="OrthoDB" id="10259681at2759"/>
<dbReference type="InterPro" id="IPR002076">
    <property type="entry name" value="ELO_fam"/>
</dbReference>
<dbReference type="GO" id="GO:0005789">
    <property type="term" value="C:endoplasmic reticulum membrane"/>
    <property type="evidence" value="ECO:0007669"/>
    <property type="project" value="TreeGrafter"/>
</dbReference>
<name>X6N969_RETFI</name>
<protein>
    <recommendedName>
        <fullName evidence="12">Elongation of fatty acids protein</fullName>
        <ecNumber evidence="12">2.3.1.-</ecNumber>
    </recommendedName>
</protein>
<accession>X6N969</accession>
<comment type="catalytic activity">
    <reaction evidence="12">
        <text>an acyl-CoA + malonyl-CoA + H(+) = a 3-oxoacyl-CoA + CO2 + CoA</text>
        <dbReference type="Rhea" id="RHEA:50252"/>
        <dbReference type="ChEBI" id="CHEBI:15378"/>
        <dbReference type="ChEBI" id="CHEBI:16526"/>
        <dbReference type="ChEBI" id="CHEBI:57287"/>
        <dbReference type="ChEBI" id="CHEBI:57384"/>
        <dbReference type="ChEBI" id="CHEBI:58342"/>
        <dbReference type="ChEBI" id="CHEBI:90726"/>
    </reaction>
    <physiologicalReaction direction="left-to-right" evidence="12">
        <dbReference type="Rhea" id="RHEA:50253"/>
    </physiologicalReaction>
</comment>
<keyword evidence="6 12" id="KW-0276">Fatty acid metabolism</keyword>
<feature type="transmembrane region" description="Helical" evidence="12">
    <location>
        <begin position="13"/>
        <end position="30"/>
    </location>
</feature>
<dbReference type="Pfam" id="PF01151">
    <property type="entry name" value="ELO"/>
    <property type="match status" value="1"/>
</dbReference>
<dbReference type="GO" id="GO:0034625">
    <property type="term" value="P:fatty acid elongation, monounsaturated fatty acid"/>
    <property type="evidence" value="ECO:0007669"/>
    <property type="project" value="TreeGrafter"/>
</dbReference>
<evidence type="ECO:0000256" key="7">
    <source>
        <dbReference type="ARBA" id="ARBA00022989"/>
    </source>
</evidence>
<feature type="transmembrane region" description="Helical" evidence="12">
    <location>
        <begin position="112"/>
        <end position="132"/>
    </location>
</feature>
<evidence type="ECO:0000313" key="13">
    <source>
        <dbReference type="EMBL" id="ETO22438.1"/>
    </source>
</evidence>
<evidence type="ECO:0000256" key="2">
    <source>
        <dbReference type="ARBA" id="ARBA00007263"/>
    </source>
</evidence>
<comment type="caution">
    <text evidence="13">The sequence shown here is derived from an EMBL/GenBank/DDBJ whole genome shotgun (WGS) entry which is preliminary data.</text>
</comment>
<dbReference type="GO" id="GO:0009922">
    <property type="term" value="F:fatty acid elongase activity"/>
    <property type="evidence" value="ECO:0007669"/>
    <property type="project" value="UniProtKB-EC"/>
</dbReference>
<keyword evidence="3 12" id="KW-0444">Lipid biosynthesis</keyword>
<evidence type="ECO:0000256" key="12">
    <source>
        <dbReference type="RuleBase" id="RU361115"/>
    </source>
</evidence>
<feature type="transmembrane region" description="Helical" evidence="12">
    <location>
        <begin position="144"/>
        <end position="163"/>
    </location>
</feature>
<comment type="subcellular location">
    <subcellularLocation>
        <location evidence="1">Membrane</location>
        <topology evidence="1">Multi-pass membrane protein</topology>
    </subcellularLocation>
</comment>
<organism evidence="13 14">
    <name type="scientific">Reticulomyxa filosa</name>
    <dbReference type="NCBI Taxonomy" id="46433"/>
    <lineage>
        <taxon>Eukaryota</taxon>
        <taxon>Sar</taxon>
        <taxon>Rhizaria</taxon>
        <taxon>Retaria</taxon>
        <taxon>Foraminifera</taxon>
        <taxon>Monothalamids</taxon>
        <taxon>Reticulomyxidae</taxon>
        <taxon>Reticulomyxa</taxon>
    </lineage>
</organism>
<evidence type="ECO:0000256" key="4">
    <source>
        <dbReference type="ARBA" id="ARBA00022679"/>
    </source>
</evidence>
<dbReference type="GO" id="GO:0030148">
    <property type="term" value="P:sphingolipid biosynthetic process"/>
    <property type="evidence" value="ECO:0007669"/>
    <property type="project" value="TreeGrafter"/>
</dbReference>
<keyword evidence="8 12" id="KW-0443">Lipid metabolism</keyword>
<evidence type="ECO:0000256" key="1">
    <source>
        <dbReference type="ARBA" id="ARBA00004141"/>
    </source>
</evidence>
<dbReference type="PANTHER" id="PTHR11157">
    <property type="entry name" value="FATTY ACID ACYL TRANSFERASE-RELATED"/>
    <property type="match status" value="1"/>
</dbReference>
<comment type="similarity">
    <text evidence="2 12">Belongs to the ELO family.</text>
</comment>
<dbReference type="EC" id="2.3.1.-" evidence="12"/>
<reference evidence="13 14" key="1">
    <citation type="journal article" date="2013" name="Curr. Biol.">
        <title>The Genome of the Foraminiferan Reticulomyxa filosa.</title>
        <authorList>
            <person name="Glockner G."/>
            <person name="Hulsmann N."/>
            <person name="Schleicher M."/>
            <person name="Noegel A.A."/>
            <person name="Eichinger L."/>
            <person name="Gallinger C."/>
            <person name="Pawlowski J."/>
            <person name="Sierra R."/>
            <person name="Euteneuer U."/>
            <person name="Pillet L."/>
            <person name="Moustafa A."/>
            <person name="Platzer M."/>
            <person name="Groth M."/>
            <person name="Szafranski K."/>
            <person name="Schliwa M."/>
        </authorList>
    </citation>
    <scope>NUCLEOTIDE SEQUENCE [LARGE SCALE GENOMIC DNA]</scope>
</reference>
<evidence type="ECO:0000256" key="8">
    <source>
        <dbReference type="ARBA" id="ARBA00023098"/>
    </source>
</evidence>
<dbReference type="PANTHER" id="PTHR11157:SF134">
    <property type="entry name" value="ELONGATION OF FATTY ACIDS PROTEIN 1-RELATED"/>
    <property type="match status" value="1"/>
</dbReference>
<dbReference type="AlphaFoldDB" id="X6N969"/>
<sequence length="200" mass="23870">MPNIKTFVVYRKFRYPFWGLILYLFSVRLFQPKEETVKKVEQPITRSDSGRDKRLGKTESLMFLHNMLLCIFSFLTCANTLPIVYDLFKTYGVGASLTNGEFEKLYDGPYGYWSHLFYLSKFYEFVDTWIVILRGKRPLFLQVYHHTGAVLGMWLSMFYFAFLSVSITQNLGCVFSYYYKVDLWLSFCCWYAFFIFIFLK</sequence>
<feature type="transmembrane region" description="Helical" evidence="12">
    <location>
        <begin position="61"/>
        <end position="85"/>
    </location>
</feature>
<dbReference type="Proteomes" id="UP000023152">
    <property type="component" value="Unassembled WGS sequence"/>
</dbReference>
<feature type="transmembrane region" description="Helical" evidence="12">
    <location>
        <begin position="183"/>
        <end position="199"/>
    </location>
</feature>